<dbReference type="OrthoDB" id="1700726at2759"/>
<dbReference type="GO" id="GO:0005783">
    <property type="term" value="C:endoplasmic reticulum"/>
    <property type="evidence" value="ECO:0007669"/>
    <property type="project" value="TreeGrafter"/>
</dbReference>
<dbReference type="EMBL" id="CAJNOQ010006612">
    <property type="protein sequence ID" value="CAF1141406.1"/>
    <property type="molecule type" value="Genomic_DNA"/>
</dbReference>
<dbReference type="InterPro" id="IPR020845">
    <property type="entry name" value="AMP-binding_CS"/>
</dbReference>
<proteinExistence type="predicted"/>
<feature type="domain" description="AMP-dependent synthetase/ligase" evidence="4">
    <location>
        <begin position="111"/>
        <end position="493"/>
    </location>
</feature>
<keyword evidence="7" id="KW-1185">Reference proteome</keyword>
<keyword evidence="1" id="KW-0436">Ligase</keyword>
<dbReference type="InterPro" id="IPR042099">
    <property type="entry name" value="ANL_N_sf"/>
</dbReference>
<evidence type="ECO:0000256" key="3">
    <source>
        <dbReference type="ARBA" id="ARBA00026121"/>
    </source>
</evidence>
<dbReference type="PANTHER" id="PTHR43272">
    <property type="entry name" value="LONG-CHAIN-FATTY-ACID--COA LIGASE"/>
    <property type="match status" value="1"/>
</dbReference>
<evidence type="ECO:0000256" key="1">
    <source>
        <dbReference type="ARBA" id="ARBA00022598"/>
    </source>
</evidence>
<evidence type="ECO:0000259" key="4">
    <source>
        <dbReference type="Pfam" id="PF00501"/>
    </source>
</evidence>
<evidence type="ECO:0000313" key="5">
    <source>
        <dbReference type="EMBL" id="CAF1141406.1"/>
    </source>
</evidence>
<dbReference type="InterPro" id="IPR000873">
    <property type="entry name" value="AMP-dep_synth/lig_dom"/>
</dbReference>
<protein>
    <recommendedName>
        <fullName evidence="3">long-chain-fatty-acid--CoA ligase</fullName>
        <ecNumber evidence="3">6.2.1.3</ecNumber>
    </recommendedName>
</protein>
<dbReference type="Gene3D" id="3.40.50.12780">
    <property type="entry name" value="N-terminal domain of ligase-like"/>
    <property type="match status" value="1"/>
</dbReference>
<organism evidence="5 7">
    <name type="scientific">Didymodactylos carnosus</name>
    <dbReference type="NCBI Taxonomy" id="1234261"/>
    <lineage>
        <taxon>Eukaryota</taxon>
        <taxon>Metazoa</taxon>
        <taxon>Spiralia</taxon>
        <taxon>Gnathifera</taxon>
        <taxon>Rotifera</taxon>
        <taxon>Eurotatoria</taxon>
        <taxon>Bdelloidea</taxon>
        <taxon>Philodinida</taxon>
        <taxon>Philodinidae</taxon>
        <taxon>Didymodactylos</taxon>
    </lineage>
</organism>
<evidence type="ECO:0000313" key="6">
    <source>
        <dbReference type="EMBL" id="CAF3905120.1"/>
    </source>
</evidence>
<dbReference type="PANTHER" id="PTHR43272:SF107">
    <property type="entry name" value="LONG-CHAIN-FATTY-ACID--COA LIGASE 5"/>
    <property type="match status" value="1"/>
</dbReference>
<sequence length="678" mass="76923">MLQAFSKSKITHTILALKSISLTHVNTFTYKTRMQRLYNDGLDVNQQSVEINPIERIRRCSLHKDADIWTFYKTMCPNVRTLGDALYEGYVASNDGPCVGYLESSNDTESLQWLSYSTVMERSRYIGSYLWTKTKLTPMQSKVAIISSNRPEYLFVEQGCYMYGFIVISLYTTYDLETIQNLLQRTQAEVLVIDNLERIQSIKDELLNNNQIKEILVMDEINYDEKSKIHPISSIFKTMKNTDICERPTIDPDGIATFILTSGTTGEPKIAMLSHENLLASTKGNLIRLDGANVIRPVTNRHCSFLPMAHIFERFVILQILLKGTEVVFCPTPEKLIEYLSIVKPTQASVVPRILNKVYDKIMADVSKSKVKQFLVQSALREQPPFLSRFVFRKVKNLFGGELKGIITGSAPIKPDVMHFFRIALNILIIEGYGQTESTAGGSTTHPIDMSYGTVGSPGPNAEIKLIDVPDTNYRSEINQGEICLRGPTIFKGESNSTRETVDEDGWLHTGDVGEWASNGALRIIDRSKHIFKLSQGKYIAPERLEDVYIRSPWIAQIFVDSISGQTTVVAIVVPDEEYVRKNFKSEATEISFADLCKDEKLKAIILSDLNQLAKNQTLEYYEIPSNIHLHHEPFSQKNGLLTITFKTRRMNARKQFQLIINSLYDADRKATNNSQQK</sequence>
<accession>A0A814S4I8</accession>
<dbReference type="Pfam" id="PF00501">
    <property type="entry name" value="AMP-binding"/>
    <property type="match status" value="1"/>
</dbReference>
<comment type="caution">
    <text evidence="5">The sequence shown here is derived from an EMBL/GenBank/DDBJ whole genome shotgun (WGS) entry which is preliminary data.</text>
</comment>
<dbReference type="SUPFAM" id="SSF56801">
    <property type="entry name" value="Acetyl-CoA synthetase-like"/>
    <property type="match status" value="1"/>
</dbReference>
<evidence type="ECO:0000313" key="7">
    <source>
        <dbReference type="Proteomes" id="UP000663829"/>
    </source>
</evidence>
<dbReference type="EC" id="6.2.1.3" evidence="3"/>
<dbReference type="Proteomes" id="UP000663829">
    <property type="component" value="Unassembled WGS sequence"/>
</dbReference>
<dbReference type="GO" id="GO:0016020">
    <property type="term" value="C:membrane"/>
    <property type="evidence" value="ECO:0007669"/>
    <property type="project" value="TreeGrafter"/>
</dbReference>
<dbReference type="AlphaFoldDB" id="A0A814S4I8"/>
<dbReference type="EMBL" id="CAJOBC010006612">
    <property type="protein sequence ID" value="CAF3905120.1"/>
    <property type="molecule type" value="Genomic_DNA"/>
</dbReference>
<evidence type="ECO:0000256" key="2">
    <source>
        <dbReference type="ARBA" id="ARBA00022832"/>
    </source>
</evidence>
<reference evidence="5" key="1">
    <citation type="submission" date="2021-02" db="EMBL/GenBank/DDBJ databases">
        <authorList>
            <person name="Nowell W R."/>
        </authorList>
    </citation>
    <scope>NUCLEOTIDE SEQUENCE</scope>
</reference>
<dbReference type="Proteomes" id="UP000681722">
    <property type="component" value="Unassembled WGS sequence"/>
</dbReference>
<name>A0A814S4I8_9BILA</name>
<keyword evidence="2" id="KW-0443">Lipid metabolism</keyword>
<dbReference type="GO" id="GO:0004467">
    <property type="term" value="F:long-chain fatty acid-CoA ligase activity"/>
    <property type="evidence" value="ECO:0007669"/>
    <property type="project" value="UniProtKB-EC"/>
</dbReference>
<gene>
    <name evidence="5" type="ORF">GPM918_LOCUS20706</name>
    <name evidence="6" type="ORF">SRO942_LOCUS20703</name>
</gene>
<keyword evidence="2" id="KW-0276">Fatty acid metabolism</keyword>
<dbReference type="PROSITE" id="PS00455">
    <property type="entry name" value="AMP_BINDING"/>
    <property type="match status" value="1"/>
</dbReference>